<dbReference type="GO" id="GO:0005524">
    <property type="term" value="F:ATP binding"/>
    <property type="evidence" value="ECO:0007669"/>
    <property type="project" value="UniProtKB-KW"/>
</dbReference>
<organism evidence="8 9">
    <name type="scientific">Nocardioides yefusunii</name>
    <dbReference type="NCBI Taxonomy" id="2500546"/>
    <lineage>
        <taxon>Bacteria</taxon>
        <taxon>Bacillati</taxon>
        <taxon>Actinomycetota</taxon>
        <taxon>Actinomycetes</taxon>
        <taxon>Propionibacteriales</taxon>
        <taxon>Nocardioidaceae</taxon>
        <taxon>Nocardioides</taxon>
    </lineage>
</organism>
<dbReference type="RefSeq" id="WP_128219727.1">
    <property type="nucleotide sequence ID" value="NZ_CP034929.1"/>
</dbReference>
<dbReference type="Gene3D" id="3.40.50.300">
    <property type="entry name" value="P-loop containing nucleotide triphosphate hydrolases"/>
    <property type="match status" value="1"/>
</dbReference>
<feature type="region of interest" description="Disordered" evidence="6">
    <location>
        <begin position="1"/>
        <end position="24"/>
    </location>
</feature>
<reference evidence="9" key="1">
    <citation type="journal article" date="2019" name="Int. J. Syst. Evol. Microbiol.">
        <title>The Global Catalogue of Microorganisms (GCM) 10K type strain sequencing project: providing services to taxonomists for standard genome sequencing and annotation.</title>
        <authorList>
            <consortium name="The Broad Institute Genomics Platform"/>
            <consortium name="The Broad Institute Genome Sequencing Center for Infectious Disease"/>
            <person name="Wu L."/>
            <person name="Ma J."/>
        </authorList>
    </citation>
    <scope>NUCLEOTIDE SEQUENCE [LARGE SCALE GENOMIC DNA]</scope>
    <source>
        <strain evidence="9">DFY28</strain>
    </source>
</reference>
<dbReference type="SMART" id="SM00382">
    <property type="entry name" value="AAA"/>
    <property type="match status" value="1"/>
</dbReference>
<dbReference type="InterPro" id="IPR052156">
    <property type="entry name" value="BCAA_Transport_ATP-bd_LivF"/>
</dbReference>
<keyword evidence="4 8" id="KW-0067">ATP-binding</keyword>
<keyword evidence="5" id="KW-0029">Amino-acid transport</keyword>
<evidence type="ECO:0000256" key="6">
    <source>
        <dbReference type="SAM" id="MobiDB-lite"/>
    </source>
</evidence>
<evidence type="ECO:0000313" key="9">
    <source>
        <dbReference type="Proteomes" id="UP001596098"/>
    </source>
</evidence>
<sequence>MSKVLSQPDAHSPAEKASEPALSVRGLTGGHHGLVAVRDVTFDVADGEVLTILGPNGAGKSTTLLSIVGVLRRMGGEVLSHGETLGSKPEVNARRGVTLVPDDRGVFHQLSVADNLRLTRNSADLESVLDDFPKLRSLWKRRCGLLSGGEQQMLALAKALLQKPKVLLVDELSLGLAPKAAQELMPILRHQADERGLAVVLVEQHVDLALSIADTAAVLRHGRIELKDDAALLREQRHRIEDAYFGRQGHDPSSH</sequence>
<gene>
    <name evidence="8" type="ORF">ACFPWU_02885</name>
</gene>
<dbReference type="PROSITE" id="PS00211">
    <property type="entry name" value="ABC_TRANSPORTER_1"/>
    <property type="match status" value="1"/>
</dbReference>
<evidence type="ECO:0000256" key="3">
    <source>
        <dbReference type="ARBA" id="ARBA00022741"/>
    </source>
</evidence>
<dbReference type="PANTHER" id="PTHR43820:SF4">
    <property type="entry name" value="HIGH-AFFINITY BRANCHED-CHAIN AMINO ACID TRANSPORT ATP-BINDING PROTEIN LIVF"/>
    <property type="match status" value="1"/>
</dbReference>
<keyword evidence="2" id="KW-0813">Transport</keyword>
<dbReference type="PANTHER" id="PTHR43820">
    <property type="entry name" value="HIGH-AFFINITY BRANCHED-CHAIN AMINO ACID TRANSPORT ATP-BINDING PROTEIN LIVF"/>
    <property type="match status" value="1"/>
</dbReference>
<evidence type="ECO:0000256" key="2">
    <source>
        <dbReference type="ARBA" id="ARBA00022448"/>
    </source>
</evidence>
<name>A0ABW1QVI7_9ACTN</name>
<keyword evidence="9" id="KW-1185">Reference proteome</keyword>
<comment type="similarity">
    <text evidence="1">Belongs to the ABC transporter superfamily.</text>
</comment>
<keyword evidence="3" id="KW-0547">Nucleotide-binding</keyword>
<evidence type="ECO:0000259" key="7">
    <source>
        <dbReference type="PROSITE" id="PS50893"/>
    </source>
</evidence>
<dbReference type="Pfam" id="PF00005">
    <property type="entry name" value="ABC_tran"/>
    <property type="match status" value="1"/>
</dbReference>
<dbReference type="Proteomes" id="UP001596098">
    <property type="component" value="Unassembled WGS sequence"/>
</dbReference>
<feature type="domain" description="ABC transporter" evidence="7">
    <location>
        <begin position="22"/>
        <end position="246"/>
    </location>
</feature>
<evidence type="ECO:0000256" key="5">
    <source>
        <dbReference type="ARBA" id="ARBA00022970"/>
    </source>
</evidence>
<dbReference type="SUPFAM" id="SSF52540">
    <property type="entry name" value="P-loop containing nucleoside triphosphate hydrolases"/>
    <property type="match status" value="1"/>
</dbReference>
<proteinExistence type="inferred from homology"/>
<dbReference type="PROSITE" id="PS50893">
    <property type="entry name" value="ABC_TRANSPORTER_2"/>
    <property type="match status" value="1"/>
</dbReference>
<comment type="caution">
    <text evidence="8">The sequence shown here is derived from an EMBL/GenBank/DDBJ whole genome shotgun (WGS) entry which is preliminary data.</text>
</comment>
<evidence type="ECO:0000256" key="1">
    <source>
        <dbReference type="ARBA" id="ARBA00005417"/>
    </source>
</evidence>
<evidence type="ECO:0000256" key="4">
    <source>
        <dbReference type="ARBA" id="ARBA00022840"/>
    </source>
</evidence>
<dbReference type="InterPro" id="IPR003439">
    <property type="entry name" value="ABC_transporter-like_ATP-bd"/>
</dbReference>
<evidence type="ECO:0000313" key="8">
    <source>
        <dbReference type="EMBL" id="MFC6152609.1"/>
    </source>
</evidence>
<dbReference type="InterPro" id="IPR017871">
    <property type="entry name" value="ABC_transporter-like_CS"/>
</dbReference>
<dbReference type="EMBL" id="JBHSQI010000002">
    <property type="protein sequence ID" value="MFC6152609.1"/>
    <property type="molecule type" value="Genomic_DNA"/>
</dbReference>
<dbReference type="InterPro" id="IPR027417">
    <property type="entry name" value="P-loop_NTPase"/>
</dbReference>
<dbReference type="InterPro" id="IPR003593">
    <property type="entry name" value="AAA+_ATPase"/>
</dbReference>
<protein>
    <submittedName>
        <fullName evidence="8">ABC transporter ATP-binding protein</fullName>
    </submittedName>
</protein>
<accession>A0ABW1QVI7</accession>